<feature type="compositionally biased region" description="Low complexity" evidence="9">
    <location>
        <begin position="43"/>
        <end position="58"/>
    </location>
</feature>
<dbReference type="FunFam" id="3.30.160.60:FF:000554">
    <property type="entry name" value="protein indeterminate-domain 12-like"/>
    <property type="match status" value="1"/>
</dbReference>
<evidence type="ECO:0000313" key="12">
    <source>
        <dbReference type="Proteomes" id="UP000091857"/>
    </source>
</evidence>
<evidence type="ECO:0000256" key="8">
    <source>
        <dbReference type="PROSITE-ProRule" id="PRU00042"/>
    </source>
</evidence>
<feature type="region of interest" description="Disordered" evidence="9">
    <location>
        <begin position="1"/>
        <end position="73"/>
    </location>
</feature>
<dbReference type="STRING" id="3983.A0A2C9UZS4"/>
<evidence type="ECO:0000256" key="5">
    <source>
        <dbReference type="ARBA" id="ARBA00023015"/>
    </source>
</evidence>
<keyword evidence="4" id="KW-0862">Zinc</keyword>
<keyword evidence="12" id="KW-1185">Reference proteome</keyword>
<name>A0A2C9UZS4_MANES</name>
<proteinExistence type="predicted"/>
<dbReference type="InterPro" id="IPR055186">
    <property type="entry name" value="C2H2-2nd_BIRD-IDD"/>
</dbReference>
<dbReference type="AlphaFoldDB" id="A0A2C9UZS4"/>
<dbReference type="FunFam" id="3.30.160.60:FF:000131">
    <property type="entry name" value="protein indeterminate-domain 5, chloroplastic-like"/>
    <property type="match status" value="1"/>
</dbReference>
<evidence type="ECO:0000256" key="9">
    <source>
        <dbReference type="SAM" id="MobiDB-lite"/>
    </source>
</evidence>
<dbReference type="GO" id="GO:0003677">
    <property type="term" value="F:DNA binding"/>
    <property type="evidence" value="ECO:0007669"/>
    <property type="project" value="UniProtKB-KW"/>
</dbReference>
<dbReference type="PANTHER" id="PTHR10593">
    <property type="entry name" value="SERINE/THREONINE-PROTEIN KINASE RIO"/>
    <property type="match status" value="1"/>
</dbReference>
<dbReference type="Pfam" id="PF22992">
    <property type="entry name" value="C2CH-4th_BIRD-IDD"/>
    <property type="match status" value="1"/>
</dbReference>
<feature type="domain" description="C2H2-type" evidence="10">
    <location>
        <begin position="89"/>
        <end position="111"/>
    </location>
</feature>
<dbReference type="OrthoDB" id="6354171at2759"/>
<keyword evidence="5" id="KW-0805">Transcription regulation</keyword>
<dbReference type="InterPro" id="IPR036236">
    <property type="entry name" value="Znf_C2H2_sf"/>
</dbReference>
<evidence type="ECO:0000256" key="1">
    <source>
        <dbReference type="ARBA" id="ARBA00022723"/>
    </source>
</evidence>
<dbReference type="PROSITE" id="PS00028">
    <property type="entry name" value="ZINC_FINGER_C2H2_1"/>
    <property type="match status" value="1"/>
</dbReference>
<keyword evidence="6" id="KW-0238">DNA-binding</keyword>
<evidence type="ECO:0000256" key="7">
    <source>
        <dbReference type="ARBA" id="ARBA00023163"/>
    </source>
</evidence>
<feature type="compositionally biased region" description="Polar residues" evidence="9">
    <location>
        <begin position="10"/>
        <end position="38"/>
    </location>
</feature>
<dbReference type="Gramene" id="Manes.11G025600.2.v8.1">
    <property type="protein sequence ID" value="Manes.11G025600.2.v8.1.CDS"/>
    <property type="gene ID" value="Manes.11G025600.v8.1"/>
</dbReference>
<accession>A0A2C9UZS4</accession>
<dbReference type="InterPro" id="IPR055185">
    <property type="entry name" value="C2CH-4th_BIRD-IDD"/>
</dbReference>
<evidence type="ECO:0000313" key="11">
    <source>
        <dbReference type="EMBL" id="OAY36499.1"/>
    </source>
</evidence>
<evidence type="ECO:0000256" key="2">
    <source>
        <dbReference type="ARBA" id="ARBA00022737"/>
    </source>
</evidence>
<dbReference type="OMA" id="GSMIRTH"/>
<dbReference type="Pfam" id="PF22996">
    <property type="entry name" value="C2H2-2nd_BIRD-IDD"/>
    <property type="match status" value="1"/>
</dbReference>
<dbReference type="Gene3D" id="3.30.160.60">
    <property type="entry name" value="Classic Zinc Finger"/>
    <property type="match status" value="2"/>
</dbReference>
<keyword evidence="1" id="KW-0479">Metal-binding</keyword>
<gene>
    <name evidence="11" type="ORF">MANES_11G025600v8</name>
</gene>
<evidence type="ECO:0000256" key="3">
    <source>
        <dbReference type="ARBA" id="ARBA00022771"/>
    </source>
</evidence>
<dbReference type="GO" id="GO:0008270">
    <property type="term" value="F:zinc ion binding"/>
    <property type="evidence" value="ECO:0007669"/>
    <property type="project" value="UniProtKB-KW"/>
</dbReference>
<dbReference type="Gramene" id="Manes.11G025600.7.v8.1">
    <property type="protein sequence ID" value="Manes.11G025600.7.v8.1.CDS"/>
    <property type="gene ID" value="Manes.11G025600.v8.1"/>
</dbReference>
<protein>
    <recommendedName>
        <fullName evidence="10">C2H2-type domain-containing protein</fullName>
    </recommendedName>
</protein>
<dbReference type="PROSITE" id="PS50157">
    <property type="entry name" value="ZINC_FINGER_C2H2_2"/>
    <property type="match status" value="1"/>
</dbReference>
<evidence type="ECO:0000256" key="4">
    <source>
        <dbReference type="ARBA" id="ARBA00022833"/>
    </source>
</evidence>
<sequence>MEMIKGLMFHQQQQPQEENMSNLTSASGEASVSSGNRNENYHPPQQYFAPPAAPQTQPVKKKRNLPGNPDPDAEVIALSPKTLTATNRFLCEICHKGFQRDQNLQLHRRGHNLPWKLKQRTSKEVRKKVYICPESSCVHHDPSRALGDLTGIKKHFFRKHGEKKWKCDKCSKRYAVQSDWKAHSKTCGTKEYRCDCGTLFSRRDSFITHRAFCDALAEESVRDITGAQNSVLHYSQPAPGSSTTHNINLQIPHFNTTTTQDLLAFSLKKEQQSFSLRPELPPWLACPPGPGAGAGAVPGPSPPYHRQISVDHLSSSSASIFTHHQELCPNPNPSLEPTLPRYRTAPSPHMSATALLQKATQMGATMSGKTNCLMRPHHHQEQAHVSSNSSNNSANTTGFGLNLSLHEELSGGWSFVDGLQASFGNKAGVAVPSGNTTAGSSSAPSGALLQEMMNSLSSSSGFEGNSSFEDPFVSGVLNDKKGRNFHDSISKATTNENGGGTTGEGLTRDFLGLRAFSHSDILSMAGLGNCVNSAHEQQNSQSCSHS</sequence>
<evidence type="ECO:0000259" key="10">
    <source>
        <dbReference type="PROSITE" id="PS50157"/>
    </source>
</evidence>
<keyword evidence="7" id="KW-0804">Transcription</keyword>
<dbReference type="EMBL" id="CM004397">
    <property type="protein sequence ID" value="OAY36499.1"/>
    <property type="molecule type" value="Genomic_DNA"/>
</dbReference>
<dbReference type="Gramene" id="Manes.11G025600.3.v8.1">
    <property type="protein sequence ID" value="Manes.11G025600.3.v8.1.CDS"/>
    <property type="gene ID" value="Manes.11G025600.v8.1"/>
</dbReference>
<dbReference type="SMART" id="SM00355">
    <property type="entry name" value="ZnF_C2H2"/>
    <property type="match status" value="3"/>
</dbReference>
<dbReference type="Gramene" id="Manes.11G025600.5.v8.1">
    <property type="protein sequence ID" value="Manes.11G025600.5.v8.1.CDS"/>
    <property type="gene ID" value="Manes.11G025600.v8.1"/>
</dbReference>
<dbReference type="InterPro" id="IPR055187">
    <property type="entry name" value="C2CH-3rd_BIRD-IDD"/>
</dbReference>
<dbReference type="SUPFAM" id="SSF57667">
    <property type="entry name" value="beta-beta-alpha zinc fingers"/>
    <property type="match status" value="1"/>
</dbReference>
<dbReference type="PANTHER" id="PTHR10593:SF236">
    <property type="entry name" value="PROTEIN INDETERMINATE-DOMAIN 11"/>
    <property type="match status" value="1"/>
</dbReference>
<dbReference type="Pfam" id="PF22995">
    <property type="entry name" value="C2CH-3rd_BIRD-IDD"/>
    <property type="match status" value="1"/>
</dbReference>
<organism evidence="11 12">
    <name type="scientific">Manihot esculenta</name>
    <name type="common">Cassava</name>
    <name type="synonym">Jatropha manihot</name>
    <dbReference type="NCBI Taxonomy" id="3983"/>
    <lineage>
        <taxon>Eukaryota</taxon>
        <taxon>Viridiplantae</taxon>
        <taxon>Streptophyta</taxon>
        <taxon>Embryophyta</taxon>
        <taxon>Tracheophyta</taxon>
        <taxon>Spermatophyta</taxon>
        <taxon>Magnoliopsida</taxon>
        <taxon>eudicotyledons</taxon>
        <taxon>Gunneridae</taxon>
        <taxon>Pentapetalae</taxon>
        <taxon>rosids</taxon>
        <taxon>fabids</taxon>
        <taxon>Malpighiales</taxon>
        <taxon>Euphorbiaceae</taxon>
        <taxon>Crotonoideae</taxon>
        <taxon>Manihoteae</taxon>
        <taxon>Manihot</taxon>
    </lineage>
</organism>
<dbReference type="GO" id="GO:0003700">
    <property type="term" value="F:DNA-binding transcription factor activity"/>
    <property type="evidence" value="ECO:0000318"/>
    <property type="project" value="GO_Central"/>
</dbReference>
<dbReference type="InterPro" id="IPR031140">
    <property type="entry name" value="IDD1-16"/>
</dbReference>
<comment type="caution">
    <text evidence="11">The sequence shown here is derived from an EMBL/GenBank/DDBJ whole genome shotgun (WGS) entry which is preliminary data.</text>
</comment>
<dbReference type="InterPro" id="IPR013087">
    <property type="entry name" value="Znf_C2H2_type"/>
</dbReference>
<reference evidence="12" key="1">
    <citation type="journal article" date="2016" name="Nat. Biotechnol.">
        <title>Sequencing wild and cultivated cassava and related species reveals extensive interspecific hybridization and genetic diversity.</title>
        <authorList>
            <person name="Bredeson J.V."/>
            <person name="Lyons J.B."/>
            <person name="Prochnik S.E."/>
            <person name="Wu G.A."/>
            <person name="Ha C.M."/>
            <person name="Edsinger-Gonzales E."/>
            <person name="Grimwood J."/>
            <person name="Schmutz J."/>
            <person name="Rabbi I.Y."/>
            <person name="Egesi C."/>
            <person name="Nauluvula P."/>
            <person name="Lebot V."/>
            <person name="Ndunguru J."/>
            <person name="Mkamilo G."/>
            <person name="Bart R.S."/>
            <person name="Setter T.L."/>
            <person name="Gleadow R.M."/>
            <person name="Kulakow P."/>
            <person name="Ferguson M.E."/>
            <person name="Rounsley S."/>
            <person name="Rokhsar D.S."/>
        </authorList>
    </citation>
    <scope>NUCLEOTIDE SEQUENCE [LARGE SCALE GENOMIC DNA]</scope>
    <source>
        <strain evidence="12">cv. AM560-2</strain>
    </source>
</reference>
<keyword evidence="2" id="KW-0677">Repeat</keyword>
<dbReference type="GO" id="GO:0005634">
    <property type="term" value="C:nucleus"/>
    <property type="evidence" value="ECO:0000318"/>
    <property type="project" value="GO_Central"/>
</dbReference>
<keyword evidence="3 8" id="KW-0863">Zinc-finger</keyword>
<evidence type="ECO:0000256" key="6">
    <source>
        <dbReference type="ARBA" id="ARBA00023125"/>
    </source>
</evidence>
<dbReference type="Proteomes" id="UP000091857">
    <property type="component" value="Chromosome 11"/>
</dbReference>